<feature type="chain" id="PRO_5033588041" description="Mannan endo-1,6-alpha-mannosidase" evidence="14">
    <location>
        <begin position="25"/>
        <end position="453"/>
    </location>
</feature>
<dbReference type="GO" id="GO:0012505">
    <property type="term" value="C:endomembrane system"/>
    <property type="evidence" value="ECO:0007669"/>
    <property type="project" value="UniProtKB-SubCell"/>
</dbReference>
<sequence length="453" mass="49409">MVKIKNFANAIGTLLCLLIGKASALTLTVGDKDSVCDAATLIINGIMDYYEGIRYGGTVGIFQAPYYWWEAGEIWAGMIDTWYFCQNDTYEDIIFDALQAQKGSGNSFMPQNQTLTEGNDDQSFWGFAALSAAERNFTNPSSDEPGWLALAQGVYNTMWSRWDTSYCEGGLRWQIFTWNSGYDYKNTISNACLFAIAARLARYTKNDTYAETATTVYDWLKDVGYFKLDGDSYSVYDGASITGNCSSVNTAQWTYNQAIVLGGAAYMANYTGNNTWVTEVGRHISGMSVFLNNNILYERQCASSNTCNNDQRSFKSITSQYLGATARLVPDYSDQVMEIIDASAKGAAESCSGGSDGHTCGTSWTSGSYDGNYGLGEQICALEVIQNTLVMQYDGPFDNSTGSSEGNSAEGLGYESSTNPHEITVTTRDKAAAGIITTIVLAIVVALGIWMII</sequence>
<dbReference type="Gene3D" id="1.50.10.20">
    <property type="match status" value="1"/>
</dbReference>
<dbReference type="AlphaFoldDB" id="A0A7D9CWX7"/>
<accession>A0A7D9CWX7</accession>
<evidence type="ECO:0000256" key="13">
    <source>
        <dbReference type="SAM" id="Phobius"/>
    </source>
</evidence>
<dbReference type="GO" id="GO:0016052">
    <property type="term" value="P:carbohydrate catabolic process"/>
    <property type="evidence" value="ECO:0007669"/>
    <property type="project" value="InterPro"/>
</dbReference>
<dbReference type="GO" id="GO:0008496">
    <property type="term" value="F:mannan endo-1,6-alpha-mannosidase activity"/>
    <property type="evidence" value="ECO:0007669"/>
    <property type="project" value="UniProtKB-UniRule"/>
</dbReference>
<evidence type="ECO:0000256" key="3">
    <source>
        <dbReference type="ARBA" id="ARBA00009699"/>
    </source>
</evidence>
<feature type="compositionally biased region" description="Polar residues" evidence="12">
    <location>
        <begin position="398"/>
        <end position="407"/>
    </location>
</feature>
<dbReference type="EMBL" id="CABFWN010000002">
    <property type="protein sequence ID" value="VUG17173.1"/>
    <property type="molecule type" value="Genomic_DNA"/>
</dbReference>
<evidence type="ECO:0000256" key="6">
    <source>
        <dbReference type="ARBA" id="ARBA00022801"/>
    </source>
</evidence>
<evidence type="ECO:0000313" key="17">
    <source>
        <dbReference type="Proteomes" id="UP000478008"/>
    </source>
</evidence>
<dbReference type="InterPro" id="IPR008928">
    <property type="entry name" value="6-hairpin_glycosidase_sf"/>
</dbReference>
<dbReference type="GO" id="GO:0071555">
    <property type="term" value="P:cell wall organization"/>
    <property type="evidence" value="ECO:0007669"/>
    <property type="project" value="UniProtKB-KW"/>
</dbReference>
<comment type="catalytic activity">
    <reaction evidence="1 11">
        <text>Random hydrolysis of (1-&gt;6)-alpha-D-mannosidic linkages in unbranched (1-&gt;6)-mannans.</text>
        <dbReference type="EC" id="3.2.1.101"/>
    </reaction>
</comment>
<dbReference type="PANTHER" id="PTHR12145:SF21">
    <property type="entry name" value="MANNAN ENDO-1,6-ALPHA-MANNOSIDASE DFG5"/>
    <property type="match status" value="1"/>
</dbReference>
<dbReference type="PANTHER" id="PTHR12145">
    <property type="entry name" value="MANNAN ENDO-1,6-ALPHA-MANNOSIDASE DCW1"/>
    <property type="match status" value="1"/>
</dbReference>
<dbReference type="InterPro" id="IPR005198">
    <property type="entry name" value="Glyco_hydro_76"/>
</dbReference>
<name>A0A7D9CWX7_DEKBR</name>
<dbReference type="InterPro" id="IPR014480">
    <property type="entry name" value="Mannan-1_6-alpha_mannosidase"/>
</dbReference>
<evidence type="ECO:0000256" key="9">
    <source>
        <dbReference type="ARBA" id="ARBA00023295"/>
    </source>
</evidence>
<organism evidence="16 17">
    <name type="scientific">Dekkera bruxellensis</name>
    <name type="common">Brettanomyces custersii</name>
    <dbReference type="NCBI Taxonomy" id="5007"/>
    <lineage>
        <taxon>Eukaryota</taxon>
        <taxon>Fungi</taxon>
        <taxon>Dikarya</taxon>
        <taxon>Ascomycota</taxon>
        <taxon>Saccharomycotina</taxon>
        <taxon>Pichiomycetes</taxon>
        <taxon>Pichiales</taxon>
        <taxon>Pichiaceae</taxon>
        <taxon>Brettanomyces</taxon>
    </lineage>
</organism>
<feature type="signal peptide" evidence="14">
    <location>
        <begin position="1"/>
        <end position="24"/>
    </location>
</feature>
<evidence type="ECO:0000256" key="11">
    <source>
        <dbReference type="PIRNR" id="PIRNR016302"/>
    </source>
</evidence>
<keyword evidence="5 14" id="KW-0732">Signal</keyword>
<evidence type="ECO:0000256" key="2">
    <source>
        <dbReference type="ARBA" id="ARBA00004308"/>
    </source>
</evidence>
<dbReference type="EC" id="3.2.1.101" evidence="4 11"/>
<evidence type="ECO:0000256" key="12">
    <source>
        <dbReference type="SAM" id="MobiDB-lite"/>
    </source>
</evidence>
<reference evidence="15 18" key="2">
    <citation type="journal article" date="2020" name="Appl. Microbiol. Biotechnol.">
        <title>Targeted gene deletion in Brettanomyces bruxellensis with an expression-free CRISPR-Cas9 system.</title>
        <authorList>
            <person name="Varela C."/>
            <person name="Bartel C."/>
            <person name="Onetto C."/>
            <person name="Borneman A."/>
        </authorList>
    </citation>
    <scope>NUCLEOTIDE SEQUENCE [LARGE SCALE GENOMIC DNA]</scope>
    <source>
        <strain evidence="15 18">AWRI1613</strain>
    </source>
</reference>
<keyword evidence="13" id="KW-1133">Transmembrane helix</keyword>
<keyword evidence="17" id="KW-1185">Reference proteome</keyword>
<evidence type="ECO:0000313" key="15">
    <source>
        <dbReference type="EMBL" id="KAF6007555.1"/>
    </source>
</evidence>
<keyword evidence="9 11" id="KW-0326">Glycosidase</keyword>
<dbReference type="Proteomes" id="UP000568158">
    <property type="component" value="Unassembled WGS sequence"/>
</dbReference>
<dbReference type="PIRSF" id="PIRSF016302">
    <property type="entry name" value="Man_a_manosd"/>
    <property type="match status" value="1"/>
</dbReference>
<evidence type="ECO:0000313" key="18">
    <source>
        <dbReference type="Proteomes" id="UP000568158"/>
    </source>
</evidence>
<dbReference type="SUPFAM" id="SSF48208">
    <property type="entry name" value="Six-hairpin glycosidases"/>
    <property type="match status" value="1"/>
</dbReference>
<protein>
    <recommendedName>
        <fullName evidence="4 11">Mannan endo-1,6-alpha-mannosidase</fullName>
        <ecNumber evidence="4 11">3.2.1.101</ecNumber>
    </recommendedName>
</protein>
<dbReference type="GO" id="GO:0009272">
    <property type="term" value="P:fungal-type cell wall biogenesis"/>
    <property type="evidence" value="ECO:0007669"/>
    <property type="project" value="UniProtKB-ARBA"/>
</dbReference>
<keyword evidence="7 13" id="KW-0472">Membrane</keyword>
<evidence type="ECO:0000256" key="4">
    <source>
        <dbReference type="ARBA" id="ARBA00012350"/>
    </source>
</evidence>
<reference evidence="16 17" key="1">
    <citation type="submission" date="2019-07" db="EMBL/GenBank/DDBJ databases">
        <authorList>
            <person name="Friedrich A."/>
            <person name="Schacherer J."/>
        </authorList>
    </citation>
    <scope>NUCLEOTIDE SEQUENCE [LARGE SCALE GENOMIC DNA]</scope>
</reference>
<evidence type="ECO:0000256" key="10">
    <source>
        <dbReference type="ARBA" id="ARBA00023316"/>
    </source>
</evidence>
<dbReference type="Pfam" id="PF03663">
    <property type="entry name" value="Glyco_hydro_76"/>
    <property type="match status" value="1"/>
</dbReference>
<evidence type="ECO:0000313" key="16">
    <source>
        <dbReference type="EMBL" id="VUG17173.1"/>
    </source>
</evidence>
<feature type="region of interest" description="Disordered" evidence="12">
    <location>
        <begin position="396"/>
        <end position="420"/>
    </location>
</feature>
<gene>
    <name evidence="16" type="primary">DFG5</name>
    <name evidence="16" type="ORF">DEBR0S2_00386G</name>
    <name evidence="15" type="ORF">HII12_004445</name>
</gene>
<comment type="subcellular location">
    <subcellularLocation>
        <location evidence="2">Endomembrane system</location>
    </subcellularLocation>
</comment>
<evidence type="ECO:0000256" key="1">
    <source>
        <dbReference type="ARBA" id="ARBA00001452"/>
    </source>
</evidence>
<proteinExistence type="inferred from homology"/>
<dbReference type="OMA" id="NWIRDVG"/>
<dbReference type="FunFam" id="1.50.10.20:FF:000006">
    <property type="entry name" value="Mannan endo-1,6-alpha-mannosidase"/>
    <property type="match status" value="1"/>
</dbReference>
<keyword evidence="10" id="KW-0961">Cell wall biogenesis/degradation</keyword>
<keyword evidence="8" id="KW-0325">Glycoprotein</keyword>
<dbReference type="EMBL" id="JABCYN010000041">
    <property type="protein sequence ID" value="KAF6007555.1"/>
    <property type="molecule type" value="Genomic_DNA"/>
</dbReference>
<comment type="similarity">
    <text evidence="3 11">Belongs to the glycosyl hydrolase 76 family.</text>
</comment>
<evidence type="ECO:0000256" key="14">
    <source>
        <dbReference type="SAM" id="SignalP"/>
    </source>
</evidence>
<evidence type="ECO:0000256" key="7">
    <source>
        <dbReference type="ARBA" id="ARBA00023136"/>
    </source>
</evidence>
<keyword evidence="6 11" id="KW-0378">Hydrolase</keyword>
<dbReference type="Proteomes" id="UP000478008">
    <property type="component" value="Unassembled WGS sequence"/>
</dbReference>
<feature type="transmembrane region" description="Helical" evidence="13">
    <location>
        <begin position="431"/>
        <end position="452"/>
    </location>
</feature>
<keyword evidence="13" id="KW-0812">Transmembrane</keyword>
<evidence type="ECO:0000256" key="8">
    <source>
        <dbReference type="ARBA" id="ARBA00023180"/>
    </source>
</evidence>
<dbReference type="GO" id="GO:0007117">
    <property type="term" value="P:budding cell bud growth"/>
    <property type="evidence" value="ECO:0007669"/>
    <property type="project" value="TreeGrafter"/>
</dbReference>
<evidence type="ECO:0000256" key="5">
    <source>
        <dbReference type="ARBA" id="ARBA00022729"/>
    </source>
</evidence>